<dbReference type="RefSeq" id="WP_069314332.1">
    <property type="nucleotide sequence ID" value="NZ_MDTU01000005.1"/>
</dbReference>
<dbReference type="Proteomes" id="UP000094329">
    <property type="component" value="Unassembled WGS sequence"/>
</dbReference>
<comment type="caution">
    <text evidence="2">The sequence shown here is derived from an EMBL/GenBank/DDBJ whole genome shotgun (WGS) entry which is preliminary data.</text>
</comment>
<dbReference type="InterPro" id="IPR024432">
    <property type="entry name" value="Put_RecE_PDDEXK-like_dom"/>
</dbReference>
<evidence type="ECO:0000259" key="1">
    <source>
        <dbReference type="Pfam" id="PF12684"/>
    </source>
</evidence>
<dbReference type="Pfam" id="PF12684">
    <property type="entry name" value="DUF3799"/>
    <property type="match status" value="1"/>
</dbReference>
<name>A0ABX3A1B3_9GAMM</name>
<organism evidence="2 3">
    <name type="scientific">Piscirickettsia litoralis</name>
    <dbReference type="NCBI Taxonomy" id="1891921"/>
    <lineage>
        <taxon>Bacteria</taxon>
        <taxon>Pseudomonadati</taxon>
        <taxon>Pseudomonadota</taxon>
        <taxon>Gammaproteobacteria</taxon>
        <taxon>Thiotrichales</taxon>
        <taxon>Piscirickettsiaceae</taxon>
        <taxon>Piscirickettsia</taxon>
    </lineage>
</organism>
<evidence type="ECO:0000313" key="2">
    <source>
        <dbReference type="EMBL" id="ODN41195.1"/>
    </source>
</evidence>
<sequence length="323" mass="36960">MYATKEEQIDWAGAKVIESMPIDEYHARPELSSSQLKLINKSIRHWRDDQESLKEATDCMCLGNLVHALVLEPEEVKKRYAEPFMAPKNALSKVDDIRAYIRDKELHNHPSKLKKDELLELLKEQDQDAPVLCLMQEKYERQHAGKEFVTPAMMEQAQFLADSIRNGHLMSQRLLAGGKPELSVFGELEGVPVRVRADYLHPTAIVDIKTCRDEVSVERFSKVAVDMGYYLSAALYMHVIAQQTGVQRPFAFCAIHKATGYVAYHKIEWGSEAHSYGLQLCRNALERYKQWQAGDKSLEEFAYGARITDLQVPKYELNKVMGK</sequence>
<dbReference type="Gene3D" id="3.90.320.10">
    <property type="match status" value="1"/>
</dbReference>
<protein>
    <recommendedName>
        <fullName evidence="1">Putative exodeoxyribonuclease 8 PDDEXK-like domain-containing protein</fullName>
    </recommendedName>
</protein>
<reference evidence="2 3" key="1">
    <citation type="submission" date="2016-08" db="EMBL/GenBank/DDBJ databases">
        <title>Draft genome sequence of Candidatus Piscirickettsia litoralis, from seawater.</title>
        <authorList>
            <person name="Wan X."/>
            <person name="Lee A.J."/>
            <person name="Hou S."/>
            <person name="Donachie S.P."/>
        </authorList>
    </citation>
    <scope>NUCLEOTIDE SEQUENCE [LARGE SCALE GENOMIC DNA]</scope>
    <source>
        <strain evidence="2 3">Y2</strain>
    </source>
</reference>
<dbReference type="InterPro" id="IPR011604">
    <property type="entry name" value="PDDEXK-like_dom_sf"/>
</dbReference>
<feature type="domain" description="Putative exodeoxyribonuclease 8 PDDEXK-like" evidence="1">
    <location>
        <begin position="32"/>
        <end position="295"/>
    </location>
</feature>
<gene>
    <name evidence="2" type="ORF">BGC07_17430</name>
</gene>
<keyword evidence="3" id="KW-1185">Reference proteome</keyword>
<accession>A0ABX3A1B3</accession>
<dbReference type="EMBL" id="MDTU01000005">
    <property type="protein sequence ID" value="ODN41195.1"/>
    <property type="molecule type" value="Genomic_DNA"/>
</dbReference>
<evidence type="ECO:0000313" key="3">
    <source>
        <dbReference type="Proteomes" id="UP000094329"/>
    </source>
</evidence>
<proteinExistence type="predicted"/>